<feature type="transmembrane region" description="Helical" evidence="16">
    <location>
        <begin position="95"/>
        <end position="116"/>
    </location>
</feature>
<evidence type="ECO:0000256" key="2">
    <source>
        <dbReference type="ARBA" id="ARBA00022475"/>
    </source>
</evidence>
<sequence length="392" mass="43292">MVNAIRKLIQNIEPKFTDGGPLQRFFPIFEATESFLFSSDEKTKSGPHIRDSIDIKRVMILVVLALIPCYIFGAINIGVQAGIASGKERTLFDNFVFGMGYIIPVVIVTFIAGGFWEVLFAVIRKHDIYEGFLVTCALIPLLMPPTIPLWQVFVATSFGIVIGKEIFGGVGYNIFNPALVTRAFIYFAYPTTIAGDKVWLVGPDGYSGATALSIPAATENSNALDLLNNVNQFDFSWINMVMGYIPGSIGETNKIIILLGALFLIYVKIASWRTMLGAILGLFFTAIVTNTLAPFSSNTMLSLPPHYHLVMGSFMFGVAFMATEPVTSAHTNRGKWIYGFLIGSLTVIIRSINPAYPEGIMLAILLMNAFAPLIDYFVVQKNIIQRKFRYAK</sequence>
<evidence type="ECO:0000313" key="17">
    <source>
        <dbReference type="EMBL" id="SUZ48032.1"/>
    </source>
</evidence>
<keyword evidence="13" id="KW-0830">Ubiquinone</keyword>
<name>A0A381N0A5_9ZZZZ</name>
<evidence type="ECO:0000256" key="1">
    <source>
        <dbReference type="ARBA" id="ARBA00022448"/>
    </source>
</evidence>
<dbReference type="GO" id="GO:0055085">
    <property type="term" value="P:transmembrane transport"/>
    <property type="evidence" value="ECO:0007669"/>
    <property type="project" value="InterPro"/>
</dbReference>
<evidence type="ECO:0000256" key="9">
    <source>
        <dbReference type="ARBA" id="ARBA00022989"/>
    </source>
</evidence>
<evidence type="ECO:0000256" key="13">
    <source>
        <dbReference type="ARBA" id="ARBA00023075"/>
    </source>
</evidence>
<feature type="transmembrane region" description="Helical" evidence="16">
    <location>
        <begin position="359"/>
        <end position="379"/>
    </location>
</feature>
<keyword evidence="7 16" id="KW-0812">Transmembrane</keyword>
<dbReference type="HAMAP" id="MF_00426">
    <property type="entry name" value="NqrB"/>
    <property type="match status" value="1"/>
</dbReference>
<keyword evidence="9 16" id="KW-1133">Transmembrane helix</keyword>
<dbReference type="GO" id="GO:0016655">
    <property type="term" value="F:oxidoreductase activity, acting on NAD(P)H, quinone or similar compound as acceptor"/>
    <property type="evidence" value="ECO:0007669"/>
    <property type="project" value="InterPro"/>
</dbReference>
<keyword evidence="15" id="KW-0739">Sodium transport</keyword>
<dbReference type="GO" id="GO:0010181">
    <property type="term" value="F:FMN binding"/>
    <property type="evidence" value="ECO:0007669"/>
    <property type="project" value="InterPro"/>
</dbReference>
<dbReference type="NCBIfam" id="NF003756">
    <property type="entry name" value="PRK05349.1"/>
    <property type="match status" value="1"/>
</dbReference>
<dbReference type="GO" id="GO:0022904">
    <property type="term" value="P:respiratory electron transport chain"/>
    <property type="evidence" value="ECO:0007669"/>
    <property type="project" value="InterPro"/>
</dbReference>
<keyword evidence="11" id="KW-0915">Sodium</keyword>
<dbReference type="Pfam" id="PF03116">
    <property type="entry name" value="NQR2_RnfD_RnfE"/>
    <property type="match status" value="1"/>
</dbReference>
<evidence type="ECO:0000256" key="8">
    <source>
        <dbReference type="ARBA" id="ARBA00022967"/>
    </source>
</evidence>
<dbReference type="PIRSF" id="PIRSF016055">
    <property type="entry name" value="NADH-UbQ_OxRdtase_B_su"/>
    <property type="match status" value="1"/>
</dbReference>
<keyword evidence="1" id="KW-0813">Transport</keyword>
<feature type="transmembrane region" description="Helical" evidence="16">
    <location>
        <begin position="274"/>
        <end position="293"/>
    </location>
</feature>
<feature type="transmembrane region" description="Helical" evidence="16">
    <location>
        <begin position="305"/>
        <end position="323"/>
    </location>
</feature>
<evidence type="ECO:0000256" key="15">
    <source>
        <dbReference type="ARBA" id="ARBA00023201"/>
    </source>
</evidence>
<protein>
    <submittedName>
        <fullName evidence="17">Uncharacterized protein</fullName>
    </submittedName>
</protein>
<dbReference type="AlphaFoldDB" id="A0A381N0A5"/>
<feature type="transmembrane region" description="Helical" evidence="16">
    <location>
        <begin position="244"/>
        <end position="267"/>
    </location>
</feature>
<keyword evidence="12" id="KW-0406">Ion transport</keyword>
<evidence type="ECO:0000256" key="12">
    <source>
        <dbReference type="ARBA" id="ARBA00023065"/>
    </source>
</evidence>
<feature type="transmembrane region" description="Helical" evidence="16">
    <location>
        <begin position="58"/>
        <end position="83"/>
    </location>
</feature>
<evidence type="ECO:0000256" key="11">
    <source>
        <dbReference type="ARBA" id="ARBA00023053"/>
    </source>
</evidence>
<dbReference type="PANTHER" id="PTHR30578">
    <property type="entry name" value="ELECTRON TRANSPORT COMPLEX PROTEIN RNFD"/>
    <property type="match status" value="1"/>
</dbReference>
<reference evidence="17" key="1">
    <citation type="submission" date="2018-05" db="EMBL/GenBank/DDBJ databases">
        <authorList>
            <person name="Lanie J.A."/>
            <person name="Ng W.-L."/>
            <person name="Kazmierczak K.M."/>
            <person name="Andrzejewski T.M."/>
            <person name="Davidsen T.M."/>
            <person name="Wayne K.J."/>
            <person name="Tettelin H."/>
            <person name="Glass J.I."/>
            <person name="Rusch D."/>
            <person name="Podicherti R."/>
            <person name="Tsui H.-C.T."/>
            <person name="Winkler M.E."/>
        </authorList>
    </citation>
    <scope>NUCLEOTIDE SEQUENCE</scope>
</reference>
<evidence type="ECO:0000256" key="16">
    <source>
        <dbReference type="SAM" id="Phobius"/>
    </source>
</evidence>
<dbReference type="InterPro" id="IPR010966">
    <property type="entry name" value="NqrB"/>
</dbReference>
<keyword evidence="14 16" id="KW-0472">Membrane</keyword>
<dbReference type="InterPro" id="IPR004338">
    <property type="entry name" value="NqrB/RnfD"/>
</dbReference>
<evidence type="ECO:0000256" key="6">
    <source>
        <dbReference type="ARBA" id="ARBA00022643"/>
    </source>
</evidence>
<organism evidence="17">
    <name type="scientific">marine metagenome</name>
    <dbReference type="NCBI Taxonomy" id="408172"/>
    <lineage>
        <taxon>unclassified sequences</taxon>
        <taxon>metagenomes</taxon>
        <taxon>ecological metagenomes</taxon>
    </lineage>
</organism>
<evidence type="ECO:0000256" key="7">
    <source>
        <dbReference type="ARBA" id="ARBA00022692"/>
    </source>
</evidence>
<evidence type="ECO:0000256" key="3">
    <source>
        <dbReference type="ARBA" id="ARBA00022519"/>
    </source>
</evidence>
<keyword evidence="10" id="KW-0520">NAD</keyword>
<keyword evidence="2" id="KW-1003">Cell membrane</keyword>
<keyword evidence="8" id="KW-1278">Translocase</keyword>
<dbReference type="GO" id="GO:0005886">
    <property type="term" value="C:plasma membrane"/>
    <property type="evidence" value="ECO:0007669"/>
    <property type="project" value="TreeGrafter"/>
</dbReference>
<evidence type="ECO:0000256" key="14">
    <source>
        <dbReference type="ARBA" id="ARBA00023136"/>
    </source>
</evidence>
<feature type="transmembrane region" description="Helical" evidence="16">
    <location>
        <begin position="335"/>
        <end position="353"/>
    </location>
</feature>
<proteinExistence type="inferred from homology"/>
<dbReference type="PANTHER" id="PTHR30578:SF1">
    <property type="entry name" value="NA(+)-TRANSLOCATING NADH-QUINONE REDUCTASE SUBUNIT B"/>
    <property type="match status" value="1"/>
</dbReference>
<dbReference type="GO" id="GO:0006814">
    <property type="term" value="P:sodium ion transport"/>
    <property type="evidence" value="ECO:0007669"/>
    <property type="project" value="UniProtKB-KW"/>
</dbReference>
<keyword evidence="3" id="KW-0997">Cell inner membrane</keyword>
<accession>A0A381N0A5</accession>
<keyword evidence="5" id="KW-0285">Flavoprotein</keyword>
<dbReference type="NCBIfam" id="TIGR01937">
    <property type="entry name" value="nqrB"/>
    <property type="match status" value="1"/>
</dbReference>
<evidence type="ECO:0000256" key="10">
    <source>
        <dbReference type="ARBA" id="ARBA00023027"/>
    </source>
</evidence>
<evidence type="ECO:0000256" key="5">
    <source>
        <dbReference type="ARBA" id="ARBA00022630"/>
    </source>
</evidence>
<feature type="transmembrane region" description="Helical" evidence="16">
    <location>
        <begin position="128"/>
        <end position="147"/>
    </location>
</feature>
<keyword evidence="4" id="KW-0597">Phosphoprotein</keyword>
<gene>
    <name evidence="17" type="ORF">METZ01_LOCUS886</name>
</gene>
<keyword evidence="6" id="KW-0288">FMN</keyword>
<dbReference type="EMBL" id="UINC01000048">
    <property type="protein sequence ID" value="SUZ48032.1"/>
    <property type="molecule type" value="Genomic_DNA"/>
</dbReference>
<evidence type="ECO:0000256" key="4">
    <source>
        <dbReference type="ARBA" id="ARBA00022553"/>
    </source>
</evidence>